<dbReference type="InterPro" id="IPR046496">
    <property type="entry name" value="DUF6589"/>
</dbReference>
<dbReference type="HOGENOM" id="CLU_142942_0_0_1"/>
<evidence type="ECO:0000313" key="2">
    <source>
        <dbReference type="EMBL" id="KIK18679.1"/>
    </source>
</evidence>
<reference evidence="3" key="2">
    <citation type="submission" date="2015-01" db="EMBL/GenBank/DDBJ databases">
        <title>Evolutionary Origins and Diversification of the Mycorrhizal Mutualists.</title>
        <authorList>
            <consortium name="DOE Joint Genome Institute"/>
            <consortium name="Mycorrhizal Genomics Consortium"/>
            <person name="Kohler A."/>
            <person name="Kuo A."/>
            <person name="Nagy L.G."/>
            <person name="Floudas D."/>
            <person name="Copeland A."/>
            <person name="Barry K.W."/>
            <person name="Cichocki N."/>
            <person name="Veneault-Fourrey C."/>
            <person name="LaButti K."/>
            <person name="Lindquist E.A."/>
            <person name="Lipzen A."/>
            <person name="Lundell T."/>
            <person name="Morin E."/>
            <person name="Murat C."/>
            <person name="Riley R."/>
            <person name="Ohm R."/>
            <person name="Sun H."/>
            <person name="Tunlid A."/>
            <person name="Henrissat B."/>
            <person name="Grigoriev I.V."/>
            <person name="Hibbett D.S."/>
            <person name="Martin F."/>
        </authorList>
    </citation>
    <scope>NUCLEOTIDE SEQUENCE [LARGE SCALE GENOMIC DNA]</scope>
    <source>
        <strain evidence="3">441</strain>
    </source>
</reference>
<evidence type="ECO:0000259" key="1">
    <source>
        <dbReference type="Pfam" id="PF20231"/>
    </source>
</evidence>
<reference evidence="2 3" key="1">
    <citation type="submission" date="2014-04" db="EMBL/GenBank/DDBJ databases">
        <authorList>
            <consortium name="DOE Joint Genome Institute"/>
            <person name="Kuo A."/>
            <person name="Kohler A."/>
            <person name="Costa M.D."/>
            <person name="Nagy L.G."/>
            <person name="Floudas D."/>
            <person name="Copeland A."/>
            <person name="Barry K.W."/>
            <person name="Cichocki N."/>
            <person name="Veneault-Fourrey C."/>
            <person name="LaButti K."/>
            <person name="Lindquist E.A."/>
            <person name="Lipzen A."/>
            <person name="Lundell T."/>
            <person name="Morin E."/>
            <person name="Murat C."/>
            <person name="Sun H."/>
            <person name="Tunlid A."/>
            <person name="Henrissat B."/>
            <person name="Grigoriev I.V."/>
            <person name="Hibbett D.S."/>
            <person name="Martin F."/>
            <person name="Nordberg H.P."/>
            <person name="Cantor M.N."/>
            <person name="Hua S.X."/>
        </authorList>
    </citation>
    <scope>NUCLEOTIDE SEQUENCE [LARGE SCALE GENOMIC DNA]</scope>
    <source>
        <strain evidence="2 3">441</strain>
    </source>
</reference>
<sequence>VDWCIELNNLFTKVKNGGKGSNHSVEWIILESPFVQIYQNLQGLVQQSFGHTHLMTNHVAPDMRKMFAKLQE</sequence>
<dbReference type="Proteomes" id="UP000054018">
    <property type="component" value="Unassembled WGS sequence"/>
</dbReference>
<keyword evidence="3" id="KW-1185">Reference proteome</keyword>
<dbReference type="EMBL" id="KN833799">
    <property type="protein sequence ID" value="KIK18679.1"/>
    <property type="molecule type" value="Genomic_DNA"/>
</dbReference>
<gene>
    <name evidence="2" type="ORF">PISMIDRAFT_108990</name>
</gene>
<organism evidence="2 3">
    <name type="scientific">Pisolithus microcarpus 441</name>
    <dbReference type="NCBI Taxonomy" id="765257"/>
    <lineage>
        <taxon>Eukaryota</taxon>
        <taxon>Fungi</taxon>
        <taxon>Dikarya</taxon>
        <taxon>Basidiomycota</taxon>
        <taxon>Agaricomycotina</taxon>
        <taxon>Agaricomycetes</taxon>
        <taxon>Agaricomycetidae</taxon>
        <taxon>Boletales</taxon>
        <taxon>Sclerodermatineae</taxon>
        <taxon>Pisolithaceae</taxon>
        <taxon>Pisolithus</taxon>
    </lineage>
</organism>
<dbReference type="OrthoDB" id="4743193at2759"/>
<dbReference type="AlphaFoldDB" id="A0A0C9YXP7"/>
<evidence type="ECO:0000313" key="3">
    <source>
        <dbReference type="Proteomes" id="UP000054018"/>
    </source>
</evidence>
<accession>A0A0C9YXP7</accession>
<proteinExistence type="predicted"/>
<protein>
    <recommendedName>
        <fullName evidence="1">DUF6589 domain-containing protein</fullName>
    </recommendedName>
</protein>
<feature type="non-terminal residue" evidence="2">
    <location>
        <position position="1"/>
    </location>
</feature>
<dbReference type="Pfam" id="PF20231">
    <property type="entry name" value="DUF6589"/>
    <property type="match status" value="1"/>
</dbReference>
<feature type="domain" description="DUF6589" evidence="1">
    <location>
        <begin position="1"/>
        <end position="58"/>
    </location>
</feature>
<name>A0A0C9YXP7_9AGAM</name>